<dbReference type="InterPro" id="IPR017455">
    <property type="entry name" value="Znf_FYVE-rel"/>
</dbReference>
<dbReference type="PANTHER" id="PTHR46603:SF1">
    <property type="entry name" value="ABSCISSION_NOCUT CHECKPOINT REGULATOR"/>
    <property type="match status" value="1"/>
</dbReference>
<proteinExistence type="predicted"/>
<dbReference type="GO" id="GO:0008270">
    <property type="term" value="F:zinc ion binding"/>
    <property type="evidence" value="ECO:0007669"/>
    <property type="project" value="UniProtKB-KW"/>
</dbReference>
<evidence type="ECO:0000256" key="1">
    <source>
        <dbReference type="ARBA" id="ARBA00022723"/>
    </source>
</evidence>
<dbReference type="GO" id="GO:0032154">
    <property type="term" value="C:cleavage furrow"/>
    <property type="evidence" value="ECO:0007669"/>
    <property type="project" value="TreeGrafter"/>
</dbReference>
<dbReference type="GO" id="GO:0030496">
    <property type="term" value="C:midbody"/>
    <property type="evidence" value="ECO:0007669"/>
    <property type="project" value="TreeGrafter"/>
</dbReference>
<dbReference type="Pfam" id="PF22586">
    <property type="entry name" value="ANCHR-like_BBOX"/>
    <property type="match status" value="1"/>
</dbReference>
<evidence type="ECO:0000256" key="3">
    <source>
        <dbReference type="ARBA" id="ARBA00022833"/>
    </source>
</evidence>
<dbReference type="GO" id="GO:0005813">
    <property type="term" value="C:centrosome"/>
    <property type="evidence" value="ECO:0007669"/>
    <property type="project" value="TreeGrafter"/>
</dbReference>
<keyword evidence="7" id="KW-1185">Reference proteome</keyword>
<dbReference type="SUPFAM" id="SSF57903">
    <property type="entry name" value="FYVE/PHD zinc finger"/>
    <property type="match status" value="1"/>
</dbReference>
<keyword evidence="2 4" id="KW-0863">Zinc-finger</keyword>
<dbReference type="InterPro" id="IPR011011">
    <property type="entry name" value="Znf_FYVE_PHD"/>
</dbReference>
<evidence type="ECO:0000313" key="7">
    <source>
        <dbReference type="Proteomes" id="UP000215335"/>
    </source>
</evidence>
<dbReference type="Proteomes" id="UP000215335">
    <property type="component" value="Unassembled WGS sequence"/>
</dbReference>
<dbReference type="GO" id="GO:0044878">
    <property type="term" value="P:mitotic cytokinesis checkpoint signaling"/>
    <property type="evidence" value="ECO:0007669"/>
    <property type="project" value="TreeGrafter"/>
</dbReference>
<evidence type="ECO:0000313" key="6">
    <source>
        <dbReference type="EMBL" id="OXU24742.1"/>
    </source>
</evidence>
<dbReference type="GO" id="GO:0032266">
    <property type="term" value="F:phosphatidylinositol-3-phosphate binding"/>
    <property type="evidence" value="ECO:0007669"/>
    <property type="project" value="TreeGrafter"/>
</dbReference>
<evidence type="ECO:0000256" key="4">
    <source>
        <dbReference type="PROSITE-ProRule" id="PRU00091"/>
    </source>
</evidence>
<dbReference type="STRING" id="543379.A0A232F2D2"/>
<dbReference type="PROSITE" id="PS50178">
    <property type="entry name" value="ZF_FYVE"/>
    <property type="match status" value="1"/>
</dbReference>
<evidence type="ECO:0000259" key="5">
    <source>
        <dbReference type="PROSITE" id="PS50178"/>
    </source>
</evidence>
<gene>
    <name evidence="6" type="ORF">TSAR_013131</name>
</gene>
<organism evidence="6 7">
    <name type="scientific">Trichomalopsis sarcophagae</name>
    <dbReference type="NCBI Taxonomy" id="543379"/>
    <lineage>
        <taxon>Eukaryota</taxon>
        <taxon>Metazoa</taxon>
        <taxon>Ecdysozoa</taxon>
        <taxon>Arthropoda</taxon>
        <taxon>Hexapoda</taxon>
        <taxon>Insecta</taxon>
        <taxon>Pterygota</taxon>
        <taxon>Neoptera</taxon>
        <taxon>Endopterygota</taxon>
        <taxon>Hymenoptera</taxon>
        <taxon>Apocrita</taxon>
        <taxon>Proctotrupomorpha</taxon>
        <taxon>Chalcidoidea</taxon>
        <taxon>Pteromalidae</taxon>
        <taxon>Pteromalinae</taxon>
        <taxon>Trichomalopsis</taxon>
    </lineage>
</organism>
<feature type="domain" description="FYVE-type" evidence="5">
    <location>
        <begin position="1"/>
        <end position="54"/>
    </location>
</feature>
<comment type="caution">
    <text evidence="6">The sequence shown here is derived from an EMBL/GenBank/DDBJ whole genome shotgun (WGS) entry which is preliminary data.</text>
</comment>
<keyword evidence="3" id="KW-0862">Zinc</keyword>
<dbReference type="GO" id="GO:0009838">
    <property type="term" value="P:abscission"/>
    <property type="evidence" value="ECO:0007669"/>
    <property type="project" value="TreeGrafter"/>
</dbReference>
<dbReference type="SUPFAM" id="SSF57845">
    <property type="entry name" value="B-box zinc-binding domain"/>
    <property type="match status" value="1"/>
</dbReference>
<name>A0A232F2D2_9HYME</name>
<dbReference type="InterPro" id="IPR000306">
    <property type="entry name" value="Znf_FYVE"/>
</dbReference>
<accession>A0A232F2D2</accession>
<dbReference type="AlphaFoldDB" id="A0A232F2D2"/>
<protein>
    <recommendedName>
        <fullName evidence="5">FYVE-type domain-containing protein</fullName>
    </recommendedName>
</protein>
<dbReference type="PANTHER" id="PTHR46603">
    <property type="entry name" value="ABSCISSION/NOCUT CHECKPOINT REGULATOR"/>
    <property type="match status" value="1"/>
</dbReference>
<sequence>MSCNTCQAKFSFFTKEVGCANCGFSYCTKCLKYKVQLPVVGEKKICGRCYNKMQTIAEPVTATEDFSIPDGLDEPLAPIDITKKMESLENPARPPITMYRQGSKLDRLQVGLDPIDQEIVNRLKKLKDEDKQLPPPTEDEIRRRLALLQDQDPDIANQPINIHQVDTRTDQEKTDDLIKEYLEILEIGKASGEIDTDIQARLDNLRGIDSSKYKNYITDFEEDDDETATMKVIQKALAEATLEAKYCDVDELVDIETEQPAQRSKNTHHDDYVDTCVLCDQTANLVMCKGCTGDLFCPVCFEDNHDDFEMHKHTTVPFKPRKYSD</sequence>
<dbReference type="Gene3D" id="3.30.40.10">
    <property type="entry name" value="Zinc/RING finger domain, C3HC4 (zinc finger)"/>
    <property type="match status" value="1"/>
</dbReference>
<evidence type="ECO:0000256" key="2">
    <source>
        <dbReference type="ARBA" id="ARBA00022771"/>
    </source>
</evidence>
<dbReference type="OrthoDB" id="5407799at2759"/>
<dbReference type="InterPro" id="IPR013083">
    <property type="entry name" value="Znf_RING/FYVE/PHD"/>
</dbReference>
<dbReference type="Pfam" id="PF01363">
    <property type="entry name" value="FYVE"/>
    <property type="match status" value="1"/>
</dbReference>
<keyword evidence="1" id="KW-0479">Metal-binding</keyword>
<reference evidence="6 7" key="1">
    <citation type="journal article" date="2017" name="Curr. Biol.">
        <title>The Evolution of Venom by Co-option of Single-Copy Genes.</title>
        <authorList>
            <person name="Martinson E.O."/>
            <person name="Mrinalini"/>
            <person name="Kelkar Y.D."/>
            <person name="Chang C.H."/>
            <person name="Werren J.H."/>
        </authorList>
    </citation>
    <scope>NUCLEOTIDE SEQUENCE [LARGE SCALE GENOMIC DNA]</scope>
    <source>
        <strain evidence="6 7">Alberta</strain>
        <tissue evidence="6">Whole body</tissue>
    </source>
</reference>
<dbReference type="EMBL" id="NNAY01001206">
    <property type="protein sequence ID" value="OXU24742.1"/>
    <property type="molecule type" value="Genomic_DNA"/>
</dbReference>